<dbReference type="RefSeq" id="YP_010077787.1">
    <property type="nucleotide sequence ID" value="NC_054952.1"/>
</dbReference>
<name>A0A0H4ITE5_9CAUD</name>
<dbReference type="KEGG" id="vg:65066703"/>
<accession>A0A0H4ITE5</accession>
<reference evidence="2 3" key="1">
    <citation type="submission" date="2015-05" db="EMBL/GenBank/DDBJ databases">
        <authorList>
            <person name="Liu X."/>
            <person name="Tong Y."/>
            <person name="Huang Y."/>
            <person name="Fan H."/>
            <person name="An X."/>
            <person name="Mi Z."/>
            <person name="Zhang Z."/>
        </authorList>
    </citation>
    <scope>NUCLEOTIDE SEQUENCE [LARGE SCALE GENOMIC DNA]</scope>
</reference>
<dbReference type="GeneID" id="65066703"/>
<evidence type="ECO:0000313" key="2">
    <source>
        <dbReference type="EMBL" id="AKO61594.1"/>
    </source>
</evidence>
<keyword evidence="1" id="KW-0175">Coiled coil</keyword>
<dbReference type="EMBL" id="KR560069">
    <property type="protein sequence ID" value="AKO61594.1"/>
    <property type="molecule type" value="Genomic_DNA"/>
</dbReference>
<dbReference type="Proteomes" id="UP000224291">
    <property type="component" value="Segment"/>
</dbReference>
<sequence>MVTDAARIAELEAEVARLKAENQQLQDDVNTAWQNWETFIEPINNYFIFQPWFSCRDKNDELPNGGALNIIESVEDVIENYHRLGWLAACLKSCINSGESWSEILERHYDDATDFWRKTSRRCRDVRRKDSPRDQRVGGT</sequence>
<organism evidence="2 3">
    <name type="scientific">Stenotrophomonas phage IME-SM1</name>
    <dbReference type="NCBI Taxonomy" id="1654717"/>
    <lineage>
        <taxon>Viruses</taxon>
        <taxon>Duplodnaviria</taxon>
        <taxon>Heunggongvirae</taxon>
        <taxon>Uroviricota</taxon>
        <taxon>Caudoviricetes</taxon>
        <taxon>Menderavirus</taxon>
        <taxon>Menderavirus IMESM1</taxon>
    </lineage>
</organism>
<feature type="coiled-coil region" evidence="1">
    <location>
        <begin position="1"/>
        <end position="28"/>
    </location>
</feature>
<evidence type="ECO:0000256" key="1">
    <source>
        <dbReference type="SAM" id="Coils"/>
    </source>
</evidence>
<evidence type="ECO:0000313" key="3">
    <source>
        <dbReference type="Proteomes" id="UP000224291"/>
    </source>
</evidence>
<proteinExistence type="predicted"/>
<keyword evidence="3" id="KW-1185">Reference proteome</keyword>
<protein>
    <submittedName>
        <fullName evidence="2">Uncharacterized protein</fullName>
    </submittedName>
</protein>